<dbReference type="InterPro" id="IPR043129">
    <property type="entry name" value="ATPase_NBD"/>
</dbReference>
<dbReference type="InterPro" id="IPR042054">
    <property type="entry name" value="YegD-like"/>
</dbReference>
<dbReference type="SUPFAM" id="SSF53067">
    <property type="entry name" value="Actin-like ATPase domain"/>
    <property type="match status" value="2"/>
</dbReference>
<accession>A0A239IFD3</accession>
<keyword evidence="5" id="KW-1185">Reference proteome</keyword>
<dbReference type="Proteomes" id="UP000198284">
    <property type="component" value="Unassembled WGS sequence"/>
</dbReference>
<organism evidence="4 5">
    <name type="scientific">Noviherbaspirillum humi</name>
    <dbReference type="NCBI Taxonomy" id="1688639"/>
    <lineage>
        <taxon>Bacteria</taxon>
        <taxon>Pseudomonadati</taxon>
        <taxon>Pseudomonadota</taxon>
        <taxon>Betaproteobacteria</taxon>
        <taxon>Burkholderiales</taxon>
        <taxon>Oxalobacteraceae</taxon>
        <taxon>Noviherbaspirillum</taxon>
    </lineage>
</organism>
<dbReference type="GO" id="GO:0005524">
    <property type="term" value="F:ATP binding"/>
    <property type="evidence" value="ECO:0007669"/>
    <property type="project" value="UniProtKB-KW"/>
</dbReference>
<evidence type="ECO:0000313" key="4">
    <source>
        <dbReference type="EMBL" id="SNS91134.1"/>
    </source>
</evidence>
<dbReference type="RefSeq" id="WP_089399983.1">
    <property type="nucleotide sequence ID" value="NZ_FZOT01000009.1"/>
</dbReference>
<evidence type="ECO:0000313" key="5">
    <source>
        <dbReference type="Proteomes" id="UP000198284"/>
    </source>
</evidence>
<name>A0A239IFD3_9BURK</name>
<keyword evidence="3" id="KW-0067">ATP-binding</keyword>
<proteinExistence type="inferred from homology"/>
<evidence type="ECO:0000256" key="1">
    <source>
        <dbReference type="ARBA" id="ARBA00007381"/>
    </source>
</evidence>
<dbReference type="InterPro" id="IPR013126">
    <property type="entry name" value="Hsp_70_fam"/>
</dbReference>
<dbReference type="AlphaFoldDB" id="A0A239IFD3"/>
<dbReference type="OrthoDB" id="9807934at2"/>
<dbReference type="PROSITE" id="PS00329">
    <property type="entry name" value="HSP70_2"/>
    <property type="match status" value="1"/>
</dbReference>
<gene>
    <name evidence="4" type="ORF">SAMN06265795_10942</name>
</gene>
<dbReference type="PRINTS" id="PR00301">
    <property type="entry name" value="HEATSHOCK70"/>
</dbReference>
<dbReference type="CDD" id="cd10231">
    <property type="entry name" value="ASKHA_NBD_HSP70_YegD-like"/>
    <property type="match status" value="1"/>
</dbReference>
<dbReference type="Gene3D" id="3.90.640.10">
    <property type="entry name" value="Actin, Chain A, domain 4"/>
    <property type="match status" value="1"/>
</dbReference>
<comment type="similarity">
    <text evidence="1">Belongs to the heat shock protein 70 family.</text>
</comment>
<sequence length="416" mass="45446">MTNALGVDFGTSNSTAGWRRPGQPSLLPLEDGKATLPSVVFFNAEENAVSFGRAALAGYLAGHEGRLMRSLKSLLGSSLIDGQTEVMGRALSYRSLLSQFIAELKRRAEQAAGRGFDQAVFGRPVFFVDDDAKADKLAEETLADIARAAGFRDVAFQFEPIAAAFDYESQIDREELVLVVDIGGGTSDFSLVKLSPQSAGKTDRRGDVLAYAGVHIGGTDFDKYLSLSHVMPLLGLGSRLKNQSEMPSGFYFNLATWHTINLAYTRQAENQLRDIYRDAVERDKLDRLLDLIDQRAGHWLAIQVEQGKIALSEATRIELELERLSPPQTVLLEREQFDHAIGQLVGSIEQTVLRLLADAGIDRKEIATVFFTGGSSAVPYLRRRISGLLPEARHVEGDLFGSIGAGLALDAARRFG</sequence>
<dbReference type="PROSITE" id="PS01036">
    <property type="entry name" value="HSP70_3"/>
    <property type="match status" value="1"/>
</dbReference>
<evidence type="ECO:0000256" key="2">
    <source>
        <dbReference type="ARBA" id="ARBA00022741"/>
    </source>
</evidence>
<protein>
    <submittedName>
        <fullName evidence="4">Hypothetical chaperone protein</fullName>
    </submittedName>
</protein>
<dbReference type="EMBL" id="FZOT01000009">
    <property type="protein sequence ID" value="SNS91134.1"/>
    <property type="molecule type" value="Genomic_DNA"/>
</dbReference>
<dbReference type="PANTHER" id="PTHR19375">
    <property type="entry name" value="HEAT SHOCK PROTEIN 70KDA"/>
    <property type="match status" value="1"/>
</dbReference>
<dbReference type="Pfam" id="PF00012">
    <property type="entry name" value="HSP70"/>
    <property type="match status" value="2"/>
</dbReference>
<evidence type="ECO:0000256" key="3">
    <source>
        <dbReference type="ARBA" id="ARBA00022840"/>
    </source>
</evidence>
<dbReference type="GO" id="GO:0140662">
    <property type="term" value="F:ATP-dependent protein folding chaperone"/>
    <property type="evidence" value="ECO:0007669"/>
    <property type="project" value="InterPro"/>
</dbReference>
<keyword evidence="2" id="KW-0547">Nucleotide-binding</keyword>
<reference evidence="4 5" key="1">
    <citation type="submission" date="2017-06" db="EMBL/GenBank/DDBJ databases">
        <authorList>
            <person name="Kim H.J."/>
            <person name="Triplett B.A."/>
        </authorList>
    </citation>
    <scope>NUCLEOTIDE SEQUENCE [LARGE SCALE GENOMIC DNA]</scope>
    <source>
        <strain evidence="4 5">U15</strain>
    </source>
</reference>
<dbReference type="Gene3D" id="3.30.420.40">
    <property type="match status" value="3"/>
</dbReference>
<dbReference type="InterPro" id="IPR018181">
    <property type="entry name" value="Heat_shock_70_CS"/>
</dbReference>